<feature type="compositionally biased region" description="Low complexity" evidence="3">
    <location>
        <begin position="38"/>
        <end position="58"/>
    </location>
</feature>
<evidence type="ECO:0000313" key="6">
    <source>
        <dbReference type="Proteomes" id="UP001328107"/>
    </source>
</evidence>
<dbReference type="InterPro" id="IPR016197">
    <property type="entry name" value="Chromo-like_dom_sf"/>
</dbReference>
<feature type="region of interest" description="Disordered" evidence="3">
    <location>
        <begin position="242"/>
        <end position="412"/>
    </location>
</feature>
<feature type="domain" description="Chromo" evidence="4">
    <location>
        <begin position="194"/>
        <end position="244"/>
    </location>
</feature>
<dbReference type="GO" id="GO:0005634">
    <property type="term" value="C:nucleus"/>
    <property type="evidence" value="ECO:0007669"/>
    <property type="project" value="UniProtKB-SubCell"/>
</dbReference>
<feature type="compositionally biased region" description="Basic residues" evidence="3">
    <location>
        <begin position="259"/>
        <end position="273"/>
    </location>
</feature>
<evidence type="ECO:0000256" key="2">
    <source>
        <dbReference type="ARBA" id="ARBA00023242"/>
    </source>
</evidence>
<evidence type="ECO:0000313" key="5">
    <source>
        <dbReference type="EMBL" id="GMR32875.1"/>
    </source>
</evidence>
<dbReference type="AlphaFoldDB" id="A0AAN4Z7Z3"/>
<protein>
    <recommendedName>
        <fullName evidence="4">Chromo domain-containing protein</fullName>
    </recommendedName>
</protein>
<feature type="compositionally biased region" description="Acidic residues" evidence="3">
    <location>
        <begin position="282"/>
        <end position="296"/>
    </location>
</feature>
<proteinExistence type="predicted"/>
<organism evidence="5 6">
    <name type="scientific">Pristionchus mayeri</name>
    <dbReference type="NCBI Taxonomy" id="1317129"/>
    <lineage>
        <taxon>Eukaryota</taxon>
        <taxon>Metazoa</taxon>
        <taxon>Ecdysozoa</taxon>
        <taxon>Nematoda</taxon>
        <taxon>Chromadorea</taxon>
        <taxon>Rhabditida</taxon>
        <taxon>Rhabditina</taxon>
        <taxon>Diplogasteromorpha</taxon>
        <taxon>Diplogasteroidea</taxon>
        <taxon>Neodiplogasteridae</taxon>
        <taxon>Pristionchus</taxon>
    </lineage>
</organism>
<dbReference type="InterPro" id="IPR051219">
    <property type="entry name" value="Heterochromatin_chromo-domain"/>
</dbReference>
<accession>A0AAN4Z7Z3</accession>
<name>A0AAN4Z7Z3_9BILA</name>
<comment type="subcellular location">
    <subcellularLocation>
        <location evidence="1">Nucleus</location>
    </subcellularLocation>
</comment>
<dbReference type="SUPFAM" id="SSF54160">
    <property type="entry name" value="Chromo domain-like"/>
    <property type="match status" value="1"/>
</dbReference>
<dbReference type="InterPro" id="IPR000953">
    <property type="entry name" value="Chromo/chromo_shadow_dom"/>
</dbReference>
<evidence type="ECO:0000259" key="4">
    <source>
        <dbReference type="PROSITE" id="PS50013"/>
    </source>
</evidence>
<dbReference type="Gene3D" id="2.40.50.40">
    <property type="match status" value="1"/>
</dbReference>
<gene>
    <name evidence="5" type="ORF">PMAYCL1PPCAC_03070</name>
</gene>
<dbReference type="Proteomes" id="UP001328107">
    <property type="component" value="Unassembled WGS sequence"/>
</dbReference>
<feature type="compositionally biased region" description="Polar residues" evidence="3">
    <location>
        <begin position="73"/>
        <end position="85"/>
    </location>
</feature>
<feature type="compositionally biased region" description="Low complexity" evidence="3">
    <location>
        <begin position="117"/>
        <end position="137"/>
    </location>
</feature>
<feature type="compositionally biased region" description="Basic residues" evidence="3">
    <location>
        <begin position="156"/>
        <end position="167"/>
    </location>
</feature>
<keyword evidence="6" id="KW-1185">Reference proteome</keyword>
<dbReference type="PROSITE" id="PS50013">
    <property type="entry name" value="CHROMO_2"/>
    <property type="match status" value="1"/>
</dbReference>
<feature type="compositionally biased region" description="Basic and acidic residues" evidence="3">
    <location>
        <begin position="242"/>
        <end position="253"/>
    </location>
</feature>
<dbReference type="EMBL" id="BTRK01000001">
    <property type="protein sequence ID" value="GMR32875.1"/>
    <property type="molecule type" value="Genomic_DNA"/>
</dbReference>
<feature type="compositionally biased region" description="Basic and acidic residues" evidence="3">
    <location>
        <begin position="362"/>
        <end position="388"/>
    </location>
</feature>
<sequence length="469" mass="51668">MRRTMRTSQGDSASYMNCNESAPLDPTISNSADPSSPPSLEESQQGSSTLPSGSSGLPRFPQVKLRIKFGGDTPNSVPQIMTSSAHIKYGNNDDDHESDESFQFSGVNAEAVRNSLNSDANGSEANADNDSNADNADPTPSKRERKKTSPFSPSAKKSKKKGRAAKSAKKDPEEEEEKKEDEEDGEEDGDDEVYEVERILAHEWSDDGILRYKVKWVGYGPEYDTFEPEEMLDSAKQRIEEYKRSLPVEDRTALEFGVKLKKKRGRPSKGGKRPRAESPSDASEEEKESDDEDFEDEGKKGKKKTAGRTPTSSTRGSRGRPSKTKGELKLFESPKSTGPPRKREYLESRQGWLNESDSDSDQESKKDSKRGVKKRVTESPAPKKESVGRRGRGATVEETPSTSNVTRHGRGGATAAAGVVEGIYRQENGQVDVVVVEGHAQKIVSLKEAHDIVGFSLVQFLADRMQFQP</sequence>
<dbReference type="InterPro" id="IPR023780">
    <property type="entry name" value="Chromo_domain"/>
</dbReference>
<dbReference type="PANTHER" id="PTHR22812">
    <property type="entry name" value="CHROMOBOX PROTEIN"/>
    <property type="match status" value="1"/>
</dbReference>
<feature type="compositionally biased region" description="Polar residues" evidence="3">
    <location>
        <begin position="1"/>
        <end position="20"/>
    </location>
</feature>
<evidence type="ECO:0000256" key="3">
    <source>
        <dbReference type="SAM" id="MobiDB-lite"/>
    </source>
</evidence>
<comment type="caution">
    <text evidence="5">The sequence shown here is derived from an EMBL/GenBank/DDBJ whole genome shotgun (WGS) entry which is preliminary data.</text>
</comment>
<feature type="compositionally biased region" description="Low complexity" evidence="3">
    <location>
        <begin position="307"/>
        <end position="316"/>
    </location>
</feature>
<dbReference type="CDD" id="cd00024">
    <property type="entry name" value="CD_CSD"/>
    <property type="match status" value="1"/>
</dbReference>
<feature type="compositionally biased region" description="Acidic residues" evidence="3">
    <location>
        <begin position="173"/>
        <end position="194"/>
    </location>
</feature>
<keyword evidence="2" id="KW-0539">Nucleus</keyword>
<dbReference type="SMART" id="SM00298">
    <property type="entry name" value="CHROMO"/>
    <property type="match status" value="1"/>
</dbReference>
<dbReference type="Pfam" id="PF00385">
    <property type="entry name" value="Chromo"/>
    <property type="match status" value="1"/>
</dbReference>
<feature type="region of interest" description="Disordered" evidence="3">
    <location>
        <begin position="1"/>
        <end position="194"/>
    </location>
</feature>
<evidence type="ECO:0000256" key="1">
    <source>
        <dbReference type="ARBA" id="ARBA00004123"/>
    </source>
</evidence>
<reference evidence="6" key="1">
    <citation type="submission" date="2022-10" db="EMBL/GenBank/DDBJ databases">
        <title>Genome assembly of Pristionchus species.</title>
        <authorList>
            <person name="Yoshida K."/>
            <person name="Sommer R.J."/>
        </authorList>
    </citation>
    <scope>NUCLEOTIDE SEQUENCE [LARGE SCALE GENOMIC DNA]</scope>
    <source>
        <strain evidence="6">RS5460</strain>
    </source>
</reference>